<dbReference type="Proteomes" id="UP000320359">
    <property type="component" value="Unassembled WGS sequence"/>
</dbReference>
<accession>A0A552X560</accession>
<dbReference type="GO" id="GO:0005737">
    <property type="term" value="C:cytoplasm"/>
    <property type="evidence" value="ECO:0007669"/>
    <property type="project" value="TreeGrafter"/>
</dbReference>
<dbReference type="Gene3D" id="2.60.300.12">
    <property type="entry name" value="HesB-like domain"/>
    <property type="match status" value="1"/>
</dbReference>
<dbReference type="AlphaFoldDB" id="A0A552X560"/>
<sequence>MAVETFVPAASVITVTPSAARHFEQKLGDSQQIIRFATRESGCTGYAYVVDFAEAPEAGDEVIRVSDKLTVAVARNAIPMLRDTEIDYVKEGINGVLKFNNPNIAEACGCGESFSVKS</sequence>
<dbReference type="OrthoDB" id="9801228at2"/>
<keyword evidence="4" id="KW-1185">Reference proteome</keyword>
<proteinExistence type="inferred from homology"/>
<dbReference type="SUPFAM" id="SSF89360">
    <property type="entry name" value="HesB-like domain"/>
    <property type="match status" value="1"/>
</dbReference>
<dbReference type="GO" id="GO:0016226">
    <property type="term" value="P:iron-sulfur cluster assembly"/>
    <property type="evidence" value="ECO:0007669"/>
    <property type="project" value="InterPro"/>
</dbReference>
<dbReference type="NCBIfam" id="TIGR00049">
    <property type="entry name" value="iron-sulfur cluster assembly accessory protein"/>
    <property type="match status" value="1"/>
</dbReference>
<dbReference type="Pfam" id="PF01521">
    <property type="entry name" value="Fe-S_biosyn"/>
    <property type="match status" value="1"/>
</dbReference>
<dbReference type="EMBL" id="VJWL01000001">
    <property type="protein sequence ID" value="TRW50162.1"/>
    <property type="molecule type" value="Genomic_DNA"/>
</dbReference>
<gene>
    <name evidence="3" type="ORF">FM042_04830</name>
</gene>
<comment type="caution">
    <text evidence="3">The sequence shown here is derived from an EMBL/GenBank/DDBJ whole genome shotgun (WGS) entry which is preliminary data.</text>
</comment>
<dbReference type="PANTHER" id="PTHR10072:SF41">
    <property type="entry name" value="IRON-SULFUR CLUSTER ASSEMBLY 1 HOMOLOG, MITOCHONDRIAL"/>
    <property type="match status" value="1"/>
</dbReference>
<dbReference type="RefSeq" id="WP_143234861.1">
    <property type="nucleotide sequence ID" value="NZ_VJWL01000001.1"/>
</dbReference>
<evidence type="ECO:0000313" key="4">
    <source>
        <dbReference type="Proteomes" id="UP000320359"/>
    </source>
</evidence>
<dbReference type="InterPro" id="IPR016092">
    <property type="entry name" value="ATAP"/>
</dbReference>
<dbReference type="InterPro" id="IPR050322">
    <property type="entry name" value="Fe-S_cluster_asmbl/transfer"/>
</dbReference>
<dbReference type="PANTHER" id="PTHR10072">
    <property type="entry name" value="IRON-SULFUR CLUSTER ASSEMBLY PROTEIN"/>
    <property type="match status" value="1"/>
</dbReference>
<protein>
    <submittedName>
        <fullName evidence="3">Iron-sulfur cluster assembly accessory protein</fullName>
    </submittedName>
</protein>
<evidence type="ECO:0000256" key="1">
    <source>
        <dbReference type="ARBA" id="ARBA00006718"/>
    </source>
</evidence>
<dbReference type="InterPro" id="IPR000361">
    <property type="entry name" value="ATAP_core_dom"/>
</dbReference>
<comment type="similarity">
    <text evidence="1">Belongs to the HesB/IscA family.</text>
</comment>
<name>A0A552X560_9GAMM</name>
<dbReference type="GO" id="GO:0051537">
    <property type="term" value="F:2 iron, 2 sulfur cluster binding"/>
    <property type="evidence" value="ECO:0007669"/>
    <property type="project" value="TreeGrafter"/>
</dbReference>
<dbReference type="InterPro" id="IPR035903">
    <property type="entry name" value="HesB-like_dom_sf"/>
</dbReference>
<evidence type="ECO:0000313" key="3">
    <source>
        <dbReference type="EMBL" id="TRW50162.1"/>
    </source>
</evidence>
<reference evidence="3 4" key="1">
    <citation type="submission" date="2019-07" db="EMBL/GenBank/DDBJ databases">
        <authorList>
            <person name="Yang M."/>
            <person name="Zhao D."/>
            <person name="Xiang H."/>
        </authorList>
    </citation>
    <scope>NUCLEOTIDE SEQUENCE [LARGE SCALE GENOMIC DNA]</scope>
    <source>
        <strain evidence="3 4">IM1326</strain>
    </source>
</reference>
<evidence type="ECO:0000259" key="2">
    <source>
        <dbReference type="Pfam" id="PF01521"/>
    </source>
</evidence>
<feature type="domain" description="Core" evidence="2">
    <location>
        <begin position="13"/>
        <end position="112"/>
    </location>
</feature>
<organism evidence="3 4">
    <name type="scientific">Aliidiomarina halalkaliphila</name>
    <dbReference type="NCBI Taxonomy" id="2593535"/>
    <lineage>
        <taxon>Bacteria</taxon>
        <taxon>Pseudomonadati</taxon>
        <taxon>Pseudomonadota</taxon>
        <taxon>Gammaproteobacteria</taxon>
        <taxon>Alteromonadales</taxon>
        <taxon>Idiomarinaceae</taxon>
        <taxon>Aliidiomarina</taxon>
    </lineage>
</organism>